<dbReference type="InterPro" id="IPR036645">
    <property type="entry name" value="Elafin-like_sf"/>
</dbReference>
<organism evidence="9 10">
    <name type="scientific">Adineta ricciae</name>
    <name type="common">Rotifer</name>
    <dbReference type="NCBI Taxonomy" id="249248"/>
    <lineage>
        <taxon>Eukaryota</taxon>
        <taxon>Metazoa</taxon>
        <taxon>Spiralia</taxon>
        <taxon>Gnathifera</taxon>
        <taxon>Rotifera</taxon>
        <taxon>Eurotatoria</taxon>
        <taxon>Bdelloidea</taxon>
        <taxon>Adinetida</taxon>
        <taxon>Adinetidae</taxon>
        <taxon>Adineta</taxon>
    </lineage>
</organism>
<feature type="domain" description="Antistasin-like" evidence="7">
    <location>
        <begin position="519"/>
        <end position="544"/>
    </location>
</feature>
<dbReference type="InterPro" id="IPR052624">
    <property type="entry name" value="CRIM1"/>
</dbReference>
<dbReference type="GO" id="GO:0005576">
    <property type="term" value="C:extracellular region"/>
    <property type="evidence" value="ECO:0007669"/>
    <property type="project" value="InterPro"/>
</dbReference>
<keyword evidence="10" id="KW-1185">Reference proteome</keyword>
<dbReference type="SUPFAM" id="SSF57262">
    <property type="entry name" value="Leech antihemostatic proteins"/>
    <property type="match status" value="4"/>
</dbReference>
<evidence type="ECO:0000313" key="9">
    <source>
        <dbReference type="EMBL" id="CAF0770830.1"/>
    </source>
</evidence>
<dbReference type="Gene3D" id="2.10.22.10">
    <property type="entry name" value="Antistasin, domain 1"/>
    <property type="match status" value="7"/>
</dbReference>
<keyword evidence="5" id="KW-1133">Transmembrane helix</keyword>
<evidence type="ECO:0000256" key="3">
    <source>
        <dbReference type="ARBA" id="ARBA00022737"/>
    </source>
</evidence>
<reference evidence="9" key="1">
    <citation type="submission" date="2021-02" db="EMBL/GenBank/DDBJ databases">
        <authorList>
            <person name="Nowell W R."/>
        </authorList>
    </citation>
    <scope>NUCLEOTIDE SEQUENCE</scope>
</reference>
<dbReference type="Pfam" id="PF02822">
    <property type="entry name" value="Antistasin"/>
    <property type="match status" value="6"/>
</dbReference>
<dbReference type="GO" id="GO:0005886">
    <property type="term" value="C:plasma membrane"/>
    <property type="evidence" value="ECO:0007669"/>
    <property type="project" value="TreeGrafter"/>
</dbReference>
<keyword evidence="3" id="KW-0677">Repeat</keyword>
<feature type="domain" description="WAP" evidence="8">
    <location>
        <begin position="172"/>
        <end position="225"/>
    </location>
</feature>
<gene>
    <name evidence="9" type="ORF">XAT740_LOCUS1440</name>
</gene>
<feature type="domain" description="Antistasin-like" evidence="7">
    <location>
        <begin position="253"/>
        <end position="279"/>
    </location>
</feature>
<sequence length="783" mass="87305">MKNCVVRIALGILTFLILVNADAEKSNVLINQRCQALKCNPTTEICRRDRNCDDSNPDEPLKCYYCAFKDDSNQETVSKTLLASSILQQQQPLAPRLLAKSGATRLLADNRNSAPTSLSDKSVNSTVDDLSYDDYYEYDETEAADKKEFGEEDEYLDDYAEPIDSILPSSNTIRKLGICPKAVESVDKCEPTKTTQSECRFDTDCPGDHKCCEAPCGQRVCRAPITTFTCTLNCRLGYRTDSNGCLLCECQSCPSMDRCNKHCPSGYLKDLFGCNICECSDQCPPFSCGLNCPKDVGFAKSSNGCPLCQCATTKRQPLEYTTSCQEDVHCPPGFRCLNDARNVPMCQAVSQPDGPPAPTKECPTNLSTTCNLRCTNGNYVLDTKGCPTCACTSEGTIQRIGRPSTDTKDVPSKAGGECSPIMCRMFCEHGFRRDKNGCEVCQCNDSPQSCPKLNCQNKCTNGYRTDYSNCPTCSCNDDDAQKKTDEKNGCSPITTCKLSCKYGYERDFVGCQLCSCNRCPAQICRMFCMYGFKKSSEGCDVCECNWEPVSEKIQCSERIPCNGNRVCNLDLHLCELVSGEKINYFVYDFDIDTTLFNDPQFVTTFKNGLINNIAAKYNLESSQISVTAVEPNGMTSFQIMPYYLENADEFQTKMDKIDTDLNSHEFRRVLPAVTDVIDKKRTPSNESLWNSYVNKKFLAFVYIVGILIGILATMLSGIYFFVTRQCNLFPRRSESKSPIFDTPYQPAPTEEEQYHAVHAPDGTAYVVVESEEPHPDNDKRIIV</sequence>
<dbReference type="SMART" id="SM00217">
    <property type="entry name" value="WAP"/>
    <property type="match status" value="1"/>
</dbReference>
<evidence type="ECO:0000256" key="5">
    <source>
        <dbReference type="SAM" id="Phobius"/>
    </source>
</evidence>
<evidence type="ECO:0000313" key="10">
    <source>
        <dbReference type="Proteomes" id="UP000663828"/>
    </source>
</evidence>
<protein>
    <submittedName>
        <fullName evidence="9">Uncharacterized protein</fullName>
    </submittedName>
</protein>
<evidence type="ECO:0000256" key="4">
    <source>
        <dbReference type="ARBA" id="ARBA00022900"/>
    </source>
</evidence>
<dbReference type="Proteomes" id="UP000663828">
    <property type="component" value="Unassembled WGS sequence"/>
</dbReference>
<dbReference type="EMBL" id="CAJNOR010000045">
    <property type="protein sequence ID" value="CAF0770830.1"/>
    <property type="molecule type" value="Genomic_DNA"/>
</dbReference>
<evidence type="ECO:0000256" key="1">
    <source>
        <dbReference type="ARBA" id="ARBA00022690"/>
    </source>
</evidence>
<feature type="domain" description="Antistasin-like" evidence="7">
    <location>
        <begin position="450"/>
        <end position="475"/>
    </location>
</feature>
<evidence type="ECO:0000256" key="6">
    <source>
        <dbReference type="SAM" id="SignalP"/>
    </source>
</evidence>
<accession>A0A813QT54</accession>
<keyword evidence="5" id="KW-0812">Transmembrane</keyword>
<comment type="caution">
    <text evidence="9">The sequence shown here is derived from an EMBL/GenBank/DDBJ whole genome shotgun (WGS) entry which is preliminary data.</text>
</comment>
<feature type="signal peptide" evidence="6">
    <location>
        <begin position="1"/>
        <end position="23"/>
    </location>
</feature>
<name>A0A813QT54_ADIRI</name>
<dbReference type="PANTHER" id="PTHR46439">
    <property type="entry name" value="CYSTEINE-RICH MOTOR NEURON 1 PROTEIN"/>
    <property type="match status" value="1"/>
</dbReference>
<feature type="domain" description="Antistasin-like" evidence="7">
    <location>
        <begin position="418"/>
        <end position="443"/>
    </location>
</feature>
<dbReference type="PROSITE" id="PS51252">
    <property type="entry name" value="ANTISTASIN"/>
    <property type="match status" value="5"/>
</dbReference>
<dbReference type="InterPro" id="IPR008197">
    <property type="entry name" value="WAP_dom"/>
</dbReference>
<keyword evidence="1" id="KW-0646">Protease inhibitor</keyword>
<dbReference type="GO" id="GO:0004867">
    <property type="term" value="F:serine-type endopeptidase inhibitor activity"/>
    <property type="evidence" value="ECO:0007669"/>
    <property type="project" value="UniProtKB-KW"/>
</dbReference>
<dbReference type="InterPro" id="IPR004094">
    <property type="entry name" value="Antistasin-like"/>
</dbReference>
<dbReference type="AlphaFoldDB" id="A0A813QT54"/>
<dbReference type="Pfam" id="PF00095">
    <property type="entry name" value="WAP"/>
    <property type="match status" value="1"/>
</dbReference>
<feature type="transmembrane region" description="Helical" evidence="5">
    <location>
        <begin position="697"/>
        <end position="722"/>
    </location>
</feature>
<keyword evidence="2 6" id="KW-0732">Signal</keyword>
<feature type="domain" description="Antistasin-like" evidence="7">
    <location>
        <begin position="490"/>
        <end position="516"/>
    </location>
</feature>
<keyword evidence="4" id="KW-0722">Serine protease inhibitor</keyword>
<dbReference type="InterPro" id="IPR011061">
    <property type="entry name" value="Hirudin/antistatin"/>
</dbReference>
<proteinExistence type="predicted"/>
<evidence type="ECO:0000259" key="8">
    <source>
        <dbReference type="PROSITE" id="PS51390"/>
    </source>
</evidence>
<evidence type="ECO:0000256" key="2">
    <source>
        <dbReference type="ARBA" id="ARBA00022729"/>
    </source>
</evidence>
<dbReference type="PROSITE" id="PS51390">
    <property type="entry name" value="WAP"/>
    <property type="match status" value="1"/>
</dbReference>
<evidence type="ECO:0000259" key="7">
    <source>
        <dbReference type="PROSITE" id="PS51252"/>
    </source>
</evidence>
<dbReference type="SUPFAM" id="SSF57256">
    <property type="entry name" value="Elafin-like"/>
    <property type="match status" value="1"/>
</dbReference>
<keyword evidence="5" id="KW-0472">Membrane</keyword>
<dbReference type="PANTHER" id="PTHR46439:SF1">
    <property type="entry name" value="CYSTEINE-RICH MOTOR NEURON 1 PROTEIN"/>
    <property type="match status" value="1"/>
</dbReference>
<feature type="chain" id="PRO_5032432103" evidence="6">
    <location>
        <begin position="24"/>
        <end position="783"/>
    </location>
</feature>